<dbReference type="RefSeq" id="WP_231318217.1">
    <property type="nucleotide sequence ID" value="NZ_CP088156.1"/>
</dbReference>
<protein>
    <submittedName>
        <fullName evidence="4">GNAT family N-acetyltransferase</fullName>
    </submittedName>
</protein>
<accession>A0ABY3R5G3</accession>
<sequence length="154" mass="16911">MNDVDVIIAIDDARQADVRNLLEEANGYLRSLYPSQNNHPIDANALSAPGVILLTARSGGTLLGSIAYRLVGHGHAEIKRLFVSECARATGLGRRLLIALESEARRRGIDRLSLEAGIRQPAAIRLYQSSGYEPFEPFGENKPDPLSLFMTKRL</sequence>
<dbReference type="InterPro" id="IPR050832">
    <property type="entry name" value="Bact_Acetyltransf"/>
</dbReference>
<reference evidence="4" key="1">
    <citation type="journal article" date="2024" name="Antonie Van Leeuwenhoek">
        <title>Bradyrhizobium ontarionense sp. nov., a novel bacterial symbiont isolated from Aeschynomene indica (Indian jointvetch), harbours photosynthesis, nitrogen fixation and nitrous oxide (N2O) reductase genes.</title>
        <authorList>
            <person name="Bromfield E.S.P."/>
            <person name="Cloutier S."/>
        </authorList>
    </citation>
    <scope>NUCLEOTIDE SEQUENCE</scope>
    <source>
        <strain evidence="4">A19</strain>
    </source>
</reference>
<dbReference type="Proteomes" id="UP001431010">
    <property type="component" value="Chromosome"/>
</dbReference>
<dbReference type="Gene3D" id="3.40.630.30">
    <property type="match status" value="1"/>
</dbReference>
<organism evidence="4 5">
    <name type="scientific">Bradyrhizobium ontarionense</name>
    <dbReference type="NCBI Taxonomy" id="2898149"/>
    <lineage>
        <taxon>Bacteria</taxon>
        <taxon>Pseudomonadati</taxon>
        <taxon>Pseudomonadota</taxon>
        <taxon>Alphaproteobacteria</taxon>
        <taxon>Hyphomicrobiales</taxon>
        <taxon>Nitrobacteraceae</taxon>
        <taxon>Bradyrhizobium</taxon>
    </lineage>
</organism>
<dbReference type="PANTHER" id="PTHR43877">
    <property type="entry name" value="AMINOALKYLPHOSPHONATE N-ACETYLTRANSFERASE-RELATED-RELATED"/>
    <property type="match status" value="1"/>
</dbReference>
<name>A0ABY3R5G3_9BRAD</name>
<dbReference type="InterPro" id="IPR016181">
    <property type="entry name" value="Acyl_CoA_acyltransferase"/>
</dbReference>
<gene>
    <name evidence="4" type="ORF">LQG66_24445</name>
</gene>
<evidence type="ECO:0000259" key="3">
    <source>
        <dbReference type="PROSITE" id="PS51186"/>
    </source>
</evidence>
<dbReference type="SUPFAM" id="SSF55729">
    <property type="entry name" value="Acyl-CoA N-acyltransferases (Nat)"/>
    <property type="match status" value="1"/>
</dbReference>
<proteinExistence type="predicted"/>
<keyword evidence="2" id="KW-0012">Acyltransferase</keyword>
<dbReference type="EMBL" id="CP088156">
    <property type="protein sequence ID" value="UFZ02428.1"/>
    <property type="molecule type" value="Genomic_DNA"/>
</dbReference>
<dbReference type="InterPro" id="IPR000182">
    <property type="entry name" value="GNAT_dom"/>
</dbReference>
<keyword evidence="1" id="KW-0808">Transferase</keyword>
<dbReference type="PROSITE" id="PS51186">
    <property type="entry name" value="GNAT"/>
    <property type="match status" value="1"/>
</dbReference>
<feature type="domain" description="N-acetyltransferase" evidence="3">
    <location>
        <begin position="8"/>
        <end position="154"/>
    </location>
</feature>
<dbReference type="Pfam" id="PF00583">
    <property type="entry name" value="Acetyltransf_1"/>
    <property type="match status" value="1"/>
</dbReference>
<evidence type="ECO:0000256" key="1">
    <source>
        <dbReference type="ARBA" id="ARBA00022679"/>
    </source>
</evidence>
<evidence type="ECO:0000313" key="4">
    <source>
        <dbReference type="EMBL" id="UFZ02428.1"/>
    </source>
</evidence>
<dbReference type="PANTHER" id="PTHR43877:SF2">
    <property type="entry name" value="AMINOALKYLPHOSPHONATE N-ACETYLTRANSFERASE-RELATED"/>
    <property type="match status" value="1"/>
</dbReference>
<evidence type="ECO:0000313" key="5">
    <source>
        <dbReference type="Proteomes" id="UP001431010"/>
    </source>
</evidence>
<dbReference type="CDD" id="cd04301">
    <property type="entry name" value="NAT_SF"/>
    <property type="match status" value="1"/>
</dbReference>
<keyword evidence="5" id="KW-1185">Reference proteome</keyword>
<evidence type="ECO:0000256" key="2">
    <source>
        <dbReference type="ARBA" id="ARBA00023315"/>
    </source>
</evidence>